<dbReference type="GO" id="GO:0042602">
    <property type="term" value="F:riboflavin reductase (NADPH) activity"/>
    <property type="evidence" value="ECO:0007669"/>
    <property type="project" value="TreeGrafter"/>
</dbReference>
<sequence>MSEHATTEAAAIGAQDFRRTLGQFATGVIVITTEHQGEIHGMTANAFMSGSMSPPLVIVSVDKRTRMHGYLRLGGHYGVSVLAGDQEAMSRHFGGQPQHNHTVNFSRRGGQPVLDGALAWIAARIVHEYDCGDHTLFVGHVNALGHAEGGDALGFHRGRYTAL</sequence>
<dbReference type="OrthoDB" id="9792858at2"/>
<evidence type="ECO:0000313" key="3">
    <source>
        <dbReference type="EMBL" id="RDK95729.1"/>
    </source>
</evidence>
<keyword evidence="4" id="KW-1185">Reference proteome</keyword>
<dbReference type="GO" id="GO:0006208">
    <property type="term" value="P:pyrimidine nucleobase catabolic process"/>
    <property type="evidence" value="ECO:0007669"/>
    <property type="project" value="TreeGrafter"/>
</dbReference>
<evidence type="ECO:0000259" key="2">
    <source>
        <dbReference type="SMART" id="SM00903"/>
    </source>
</evidence>
<dbReference type="GO" id="GO:0010181">
    <property type="term" value="F:FMN binding"/>
    <property type="evidence" value="ECO:0007669"/>
    <property type="project" value="InterPro"/>
</dbReference>
<keyword evidence="1" id="KW-0560">Oxidoreductase</keyword>
<evidence type="ECO:0000313" key="4">
    <source>
        <dbReference type="Proteomes" id="UP000254848"/>
    </source>
</evidence>
<comment type="caution">
    <text evidence="3">The sequence shown here is derived from an EMBL/GenBank/DDBJ whole genome shotgun (WGS) entry which is preliminary data.</text>
</comment>
<name>A0A370R1E5_9GAMM</name>
<reference evidence="3 4" key="1">
    <citation type="submission" date="2018-07" db="EMBL/GenBank/DDBJ databases">
        <title>Genomic Encyclopedia of Type Strains, Phase IV (KMG-IV): sequencing the most valuable type-strain genomes for metagenomic binning, comparative biology and taxonomic classification.</title>
        <authorList>
            <person name="Goeker M."/>
        </authorList>
    </citation>
    <scope>NUCLEOTIDE SEQUENCE [LARGE SCALE GENOMIC DNA]</scope>
    <source>
        <strain evidence="3 4">DSM 103736</strain>
    </source>
</reference>
<dbReference type="InterPro" id="IPR050268">
    <property type="entry name" value="NADH-dep_flavin_reductase"/>
</dbReference>
<protein>
    <submittedName>
        <fullName evidence="3">Flavin reductase (DIM6/NTAB) family NADH-FMN oxidoreductase RutF</fullName>
    </submittedName>
</protein>
<dbReference type="RefSeq" id="WP_115457471.1">
    <property type="nucleotide sequence ID" value="NZ_QRAP01000002.1"/>
</dbReference>
<dbReference type="InterPro" id="IPR002563">
    <property type="entry name" value="Flavin_Rdtase-like_dom"/>
</dbReference>
<dbReference type="Pfam" id="PF01613">
    <property type="entry name" value="Flavin_Reduct"/>
    <property type="match status" value="1"/>
</dbReference>
<dbReference type="Proteomes" id="UP000254848">
    <property type="component" value="Unassembled WGS sequence"/>
</dbReference>
<dbReference type="InterPro" id="IPR012349">
    <property type="entry name" value="Split_barrel_FMN-bd"/>
</dbReference>
<organism evidence="3 4">
    <name type="scientific">Enterobacillus tribolii</name>
    <dbReference type="NCBI Taxonomy" id="1487935"/>
    <lineage>
        <taxon>Bacteria</taxon>
        <taxon>Pseudomonadati</taxon>
        <taxon>Pseudomonadota</taxon>
        <taxon>Gammaproteobacteria</taxon>
        <taxon>Enterobacterales</taxon>
        <taxon>Hafniaceae</taxon>
        <taxon>Enterobacillus</taxon>
    </lineage>
</organism>
<dbReference type="SMART" id="SM00903">
    <property type="entry name" value="Flavin_Reduct"/>
    <property type="match status" value="1"/>
</dbReference>
<dbReference type="PANTHER" id="PTHR30466:SF1">
    <property type="entry name" value="FMN REDUCTASE (NADH) RUTF"/>
    <property type="match status" value="1"/>
</dbReference>
<feature type="domain" description="Flavin reductase like" evidence="2">
    <location>
        <begin position="21"/>
        <end position="162"/>
    </location>
</feature>
<dbReference type="Gene3D" id="2.30.110.10">
    <property type="entry name" value="Electron Transport, Fmn-binding Protein, Chain A"/>
    <property type="match status" value="1"/>
</dbReference>
<dbReference type="EMBL" id="QRAP01000002">
    <property type="protein sequence ID" value="RDK95729.1"/>
    <property type="molecule type" value="Genomic_DNA"/>
</dbReference>
<evidence type="ECO:0000256" key="1">
    <source>
        <dbReference type="ARBA" id="ARBA00023002"/>
    </source>
</evidence>
<dbReference type="PANTHER" id="PTHR30466">
    <property type="entry name" value="FLAVIN REDUCTASE"/>
    <property type="match status" value="1"/>
</dbReference>
<gene>
    <name evidence="3" type="ORF">C8D90_102210</name>
</gene>
<proteinExistence type="predicted"/>
<dbReference type="SUPFAM" id="SSF50475">
    <property type="entry name" value="FMN-binding split barrel"/>
    <property type="match status" value="1"/>
</dbReference>
<accession>A0A370R1E5</accession>
<dbReference type="AlphaFoldDB" id="A0A370R1E5"/>